<dbReference type="OrthoDB" id="5982357at2759"/>
<name>A0A9X0A4W5_9CNID</name>
<dbReference type="Proteomes" id="UP001163046">
    <property type="component" value="Unassembled WGS sequence"/>
</dbReference>
<keyword evidence="2" id="KW-1185">Reference proteome</keyword>
<dbReference type="SUPFAM" id="SSF47986">
    <property type="entry name" value="DEATH domain"/>
    <property type="match status" value="1"/>
</dbReference>
<reference evidence="1" key="1">
    <citation type="submission" date="2023-01" db="EMBL/GenBank/DDBJ databases">
        <title>Genome assembly of the deep-sea coral Lophelia pertusa.</title>
        <authorList>
            <person name="Herrera S."/>
            <person name="Cordes E."/>
        </authorList>
    </citation>
    <scope>NUCLEOTIDE SEQUENCE</scope>
    <source>
        <strain evidence="1">USNM1676648</strain>
        <tissue evidence="1">Polyp</tissue>
    </source>
</reference>
<evidence type="ECO:0008006" key="3">
    <source>
        <dbReference type="Google" id="ProtNLM"/>
    </source>
</evidence>
<dbReference type="InterPro" id="IPR011029">
    <property type="entry name" value="DEATH-like_dom_sf"/>
</dbReference>
<protein>
    <recommendedName>
        <fullName evidence="3">Death domain-containing protein</fullName>
    </recommendedName>
</protein>
<evidence type="ECO:0000313" key="1">
    <source>
        <dbReference type="EMBL" id="KAJ7393467.1"/>
    </source>
</evidence>
<sequence>MFGGEEWKLAAEKLGLRPYEIRYLDNRTMNPCIEALVHSRNQRFINVDTLYNVLVECGFPVWADLL</sequence>
<organism evidence="1 2">
    <name type="scientific">Desmophyllum pertusum</name>
    <dbReference type="NCBI Taxonomy" id="174260"/>
    <lineage>
        <taxon>Eukaryota</taxon>
        <taxon>Metazoa</taxon>
        <taxon>Cnidaria</taxon>
        <taxon>Anthozoa</taxon>
        <taxon>Hexacorallia</taxon>
        <taxon>Scleractinia</taxon>
        <taxon>Caryophylliina</taxon>
        <taxon>Caryophylliidae</taxon>
        <taxon>Desmophyllum</taxon>
    </lineage>
</organism>
<proteinExistence type="predicted"/>
<evidence type="ECO:0000313" key="2">
    <source>
        <dbReference type="Proteomes" id="UP001163046"/>
    </source>
</evidence>
<gene>
    <name evidence="1" type="ORF">OS493_006448</name>
</gene>
<dbReference type="Gene3D" id="1.10.533.10">
    <property type="entry name" value="Death Domain, Fas"/>
    <property type="match status" value="1"/>
</dbReference>
<comment type="caution">
    <text evidence="1">The sequence shown here is derived from an EMBL/GenBank/DDBJ whole genome shotgun (WGS) entry which is preliminary data.</text>
</comment>
<accession>A0A9X0A4W5</accession>
<dbReference type="AlphaFoldDB" id="A0A9X0A4W5"/>
<dbReference type="EMBL" id="MU825398">
    <property type="protein sequence ID" value="KAJ7393467.1"/>
    <property type="molecule type" value="Genomic_DNA"/>
</dbReference>